<accession>A0AAD7CUD3</accession>
<dbReference type="Proteomes" id="UP001221757">
    <property type="component" value="Unassembled WGS sequence"/>
</dbReference>
<keyword evidence="2" id="KW-1185">Reference proteome</keyword>
<organism evidence="1 2">
    <name type="scientific">Mycena rosella</name>
    <name type="common">Pink bonnet</name>
    <name type="synonym">Agaricus rosellus</name>
    <dbReference type="NCBI Taxonomy" id="1033263"/>
    <lineage>
        <taxon>Eukaryota</taxon>
        <taxon>Fungi</taxon>
        <taxon>Dikarya</taxon>
        <taxon>Basidiomycota</taxon>
        <taxon>Agaricomycotina</taxon>
        <taxon>Agaricomycetes</taxon>
        <taxon>Agaricomycetidae</taxon>
        <taxon>Agaricales</taxon>
        <taxon>Marasmiineae</taxon>
        <taxon>Mycenaceae</taxon>
        <taxon>Mycena</taxon>
    </lineage>
</organism>
<feature type="non-terminal residue" evidence="1">
    <location>
        <position position="1"/>
    </location>
</feature>
<comment type="caution">
    <text evidence="1">The sequence shown here is derived from an EMBL/GenBank/DDBJ whole genome shotgun (WGS) entry which is preliminary data.</text>
</comment>
<gene>
    <name evidence="1" type="ORF">B0H17DRAFT_887393</name>
</gene>
<reference evidence="1" key="1">
    <citation type="submission" date="2023-03" db="EMBL/GenBank/DDBJ databases">
        <title>Massive genome expansion in bonnet fungi (Mycena s.s.) driven by repeated elements and novel gene families across ecological guilds.</title>
        <authorList>
            <consortium name="Lawrence Berkeley National Laboratory"/>
            <person name="Harder C.B."/>
            <person name="Miyauchi S."/>
            <person name="Viragh M."/>
            <person name="Kuo A."/>
            <person name="Thoen E."/>
            <person name="Andreopoulos B."/>
            <person name="Lu D."/>
            <person name="Skrede I."/>
            <person name="Drula E."/>
            <person name="Henrissat B."/>
            <person name="Morin E."/>
            <person name="Kohler A."/>
            <person name="Barry K."/>
            <person name="LaButti K."/>
            <person name="Morin E."/>
            <person name="Salamov A."/>
            <person name="Lipzen A."/>
            <person name="Mereny Z."/>
            <person name="Hegedus B."/>
            <person name="Baldrian P."/>
            <person name="Stursova M."/>
            <person name="Weitz H."/>
            <person name="Taylor A."/>
            <person name="Grigoriev I.V."/>
            <person name="Nagy L.G."/>
            <person name="Martin F."/>
            <person name="Kauserud H."/>
        </authorList>
    </citation>
    <scope>NUCLEOTIDE SEQUENCE</scope>
    <source>
        <strain evidence="1">CBHHK067</strain>
    </source>
</reference>
<dbReference type="AlphaFoldDB" id="A0AAD7CUD3"/>
<proteinExistence type="predicted"/>
<sequence>DAATSAQRANPHTQDDLRYSELLRLPWWDPTCIITIDPMHSFSVGLLASHAHD</sequence>
<feature type="non-terminal residue" evidence="1">
    <location>
        <position position="53"/>
    </location>
</feature>
<evidence type="ECO:0000313" key="1">
    <source>
        <dbReference type="EMBL" id="KAJ7663573.1"/>
    </source>
</evidence>
<name>A0AAD7CUD3_MYCRO</name>
<evidence type="ECO:0000313" key="2">
    <source>
        <dbReference type="Proteomes" id="UP001221757"/>
    </source>
</evidence>
<dbReference type="EMBL" id="JARKIE010000231">
    <property type="protein sequence ID" value="KAJ7663573.1"/>
    <property type="molecule type" value="Genomic_DNA"/>
</dbReference>
<protein>
    <submittedName>
        <fullName evidence="1">Uncharacterized protein</fullName>
    </submittedName>
</protein>